<dbReference type="SUPFAM" id="SSF81606">
    <property type="entry name" value="PP2C-like"/>
    <property type="match status" value="1"/>
</dbReference>
<dbReference type="InterPro" id="IPR015655">
    <property type="entry name" value="PP2C"/>
</dbReference>
<protein>
    <submittedName>
        <fullName evidence="3">Protein phosphatase 2C</fullName>
    </submittedName>
</protein>
<proteinExistence type="predicted"/>
<feature type="domain" description="PPM-type phosphatase" evidence="2">
    <location>
        <begin position="721"/>
        <end position="1030"/>
    </location>
</feature>
<feature type="region of interest" description="Disordered" evidence="1">
    <location>
        <begin position="512"/>
        <end position="541"/>
    </location>
</feature>
<sequence length="1048" mass="117162">MVLNLIPDCRGGESNSSNNQLDITHISYSISLLDRCVEFNIKYKYKNISSLPLSLIFENDLRDLGILFHLETIQSDQGGPRLYTLFNLGSEEPLQNQIKDLMNNNYNLLLKQIQYNNISSSSSSNSNGSSSNSIELLPDKEITFISKYYREIKFNASVDDQLTITVPKKVKPQTTHKVNIDLLIECQFSTLVKNITCLSHPESVAGSFLVENGTSKSMFHIESTEQEDMTIQIQLDKKDVQNLNNQNQSFQGWCTGVSLNDVENTTRQQLTESSQPPFIYSSLVQVNIDNVNSLEVQWNSPNHDTTQHQNLQSGQIVYYLFESEQMIALTSSNNALNTSNAINTNNNVILKLNSDTSNNNTIHLQLKKTKLSSLLNRYISLHKIMLNFDNNNQQSTNSLLEDKSNLSVLKLFFNIHYQDLITLLQQQQKSSPLSQSAPDIKNNNANNNNNNTTINISSNSTSNNKTGESLSNMIGNLQKHKLPGIQSFTAPPSVMNKDLSNPIADFIAANKQGLGTSSTTPKAKKGPPPKLGAGGPSMPGQTSDIRLQRLASYNKVNQMWNLSLSDLAERHTISQRELEPYAMDLALYHVKSHWWKPNRIATIQEIKLLRQIISQIIHSNKIDITFVDTKRSLKPKPPSPSVSLGSISGGFQDLGKLLNSSNSTGSLTSSTSTEPEEFEIIKEVDPTKLKWIIENVLDSERLQFQSIDQQQLQQQQKSWFSISAFETKGNRPHMEDKHVILEYPNHLYGHSESNKEQIFFGVFDGHNGKIAAEYSKINLPYLIYNSNNSNNNEPIDQSIKTGYNQTDKYFLEMAEREDKKAGTTVATVILEKDKIHVSNVGDSEVILCCNGKAQALSTLHNPKNESEKDRVEQAGATIICYGTLRVNGILSVTRSIGDKNLKEYVISDPSYICHSLASTDQFLIMATDGLWDVFTYQEVVDFILTGKFTQQDFQNQNSSGNNSSTTSVDDSNIGLSSSTNDINNCNNSSNSNSDGDKPTSSNSTSLSERLIDEAMRRNSKDNITLIIIFFTDNYTPLDLSSVVQQSNS</sequence>
<dbReference type="InterPro" id="IPR036457">
    <property type="entry name" value="PPM-type-like_dom_sf"/>
</dbReference>
<accession>A0A152A7Q5</accession>
<dbReference type="AlphaFoldDB" id="A0A152A7Q5"/>
<keyword evidence="4" id="KW-1185">Reference proteome</keyword>
<dbReference type="PANTHER" id="PTHR13832">
    <property type="entry name" value="PROTEIN PHOSPHATASE 2C"/>
    <property type="match status" value="1"/>
</dbReference>
<dbReference type="Pfam" id="PF00481">
    <property type="entry name" value="PP2C"/>
    <property type="match status" value="1"/>
</dbReference>
<dbReference type="PROSITE" id="PS51746">
    <property type="entry name" value="PPM_2"/>
    <property type="match status" value="1"/>
</dbReference>
<dbReference type="OrthoDB" id="10264738at2759"/>
<dbReference type="CDD" id="cd00143">
    <property type="entry name" value="PP2Cc"/>
    <property type="match status" value="1"/>
</dbReference>
<dbReference type="PANTHER" id="PTHR13832:SF835">
    <property type="entry name" value="PROTEIN PHOSPHATASE 2C"/>
    <property type="match status" value="1"/>
</dbReference>
<evidence type="ECO:0000256" key="1">
    <source>
        <dbReference type="SAM" id="MobiDB-lite"/>
    </source>
</evidence>
<feature type="region of interest" description="Disordered" evidence="1">
    <location>
        <begin position="953"/>
        <end position="1007"/>
    </location>
</feature>
<dbReference type="InterPro" id="IPR001932">
    <property type="entry name" value="PPM-type_phosphatase-like_dom"/>
</dbReference>
<comment type="caution">
    <text evidence="3">The sequence shown here is derived from an EMBL/GenBank/DDBJ whole genome shotgun (WGS) entry which is preliminary data.</text>
</comment>
<dbReference type="InParanoid" id="A0A152A7Q5"/>
<dbReference type="Gene3D" id="3.60.40.10">
    <property type="entry name" value="PPM-type phosphatase domain"/>
    <property type="match status" value="1"/>
</dbReference>
<dbReference type="STRING" id="361077.A0A152A7Q5"/>
<feature type="compositionally biased region" description="Polar residues" evidence="1">
    <location>
        <begin position="998"/>
        <end position="1007"/>
    </location>
</feature>
<organism evidence="3 4">
    <name type="scientific">Tieghemostelium lacteum</name>
    <name type="common">Slime mold</name>
    <name type="synonym">Dictyostelium lacteum</name>
    <dbReference type="NCBI Taxonomy" id="361077"/>
    <lineage>
        <taxon>Eukaryota</taxon>
        <taxon>Amoebozoa</taxon>
        <taxon>Evosea</taxon>
        <taxon>Eumycetozoa</taxon>
        <taxon>Dictyostelia</taxon>
        <taxon>Dictyosteliales</taxon>
        <taxon>Raperosteliaceae</taxon>
        <taxon>Tieghemostelium</taxon>
    </lineage>
</organism>
<reference evidence="3 4" key="1">
    <citation type="submission" date="2015-12" db="EMBL/GenBank/DDBJ databases">
        <title>Dictyostelia acquired genes for synthesis and detection of signals that induce cell-type specialization by lateral gene transfer from prokaryotes.</title>
        <authorList>
            <person name="Gloeckner G."/>
            <person name="Schaap P."/>
        </authorList>
    </citation>
    <scope>NUCLEOTIDE SEQUENCE [LARGE SCALE GENOMIC DNA]</scope>
    <source>
        <strain evidence="3 4">TK</strain>
    </source>
</reference>
<evidence type="ECO:0000313" key="3">
    <source>
        <dbReference type="EMBL" id="KYR02224.1"/>
    </source>
</evidence>
<evidence type="ECO:0000259" key="2">
    <source>
        <dbReference type="PROSITE" id="PS51746"/>
    </source>
</evidence>
<evidence type="ECO:0000313" key="4">
    <source>
        <dbReference type="Proteomes" id="UP000076078"/>
    </source>
</evidence>
<dbReference type="SMART" id="SM00332">
    <property type="entry name" value="PP2Cc"/>
    <property type="match status" value="1"/>
</dbReference>
<gene>
    <name evidence="3" type="ORF">DLAC_01044</name>
</gene>
<dbReference type="FunCoup" id="A0A152A7Q5">
    <property type="interactions" value="738"/>
</dbReference>
<dbReference type="EMBL" id="LODT01000004">
    <property type="protein sequence ID" value="KYR02224.1"/>
    <property type="molecule type" value="Genomic_DNA"/>
</dbReference>
<dbReference type="Proteomes" id="UP000076078">
    <property type="component" value="Unassembled WGS sequence"/>
</dbReference>
<dbReference type="OMA" id="VTFIDRC"/>
<name>A0A152A7Q5_TIELA</name>
<dbReference type="GO" id="GO:0004722">
    <property type="term" value="F:protein serine/threonine phosphatase activity"/>
    <property type="evidence" value="ECO:0007669"/>
    <property type="project" value="InterPro"/>
</dbReference>
<feature type="compositionally biased region" description="Low complexity" evidence="1">
    <location>
        <begin position="953"/>
        <end position="993"/>
    </location>
</feature>